<evidence type="ECO:0000313" key="1">
    <source>
        <dbReference type="EMBL" id="KJF44229.1"/>
    </source>
</evidence>
<organism evidence="1 2">
    <name type="scientific">Draconibacterium sediminis</name>
    <dbReference type="NCBI Taxonomy" id="1544798"/>
    <lineage>
        <taxon>Bacteria</taxon>
        <taxon>Pseudomonadati</taxon>
        <taxon>Bacteroidota</taxon>
        <taxon>Bacteroidia</taxon>
        <taxon>Marinilabiliales</taxon>
        <taxon>Prolixibacteraceae</taxon>
        <taxon>Draconibacterium</taxon>
    </lineage>
</organism>
<reference evidence="1 2" key="1">
    <citation type="submission" date="2014-09" db="EMBL/GenBank/DDBJ databases">
        <title>Draft Genome Sequence of Draconibacterium sp. JN14CK-3.</title>
        <authorList>
            <person name="Dong C."/>
            <person name="Lai Q."/>
            <person name="Shao Z."/>
        </authorList>
    </citation>
    <scope>NUCLEOTIDE SEQUENCE [LARGE SCALE GENOMIC DNA]</scope>
    <source>
        <strain evidence="1 2">JN14CK-3</strain>
    </source>
</reference>
<evidence type="ECO:0000313" key="2">
    <source>
        <dbReference type="Proteomes" id="UP000032544"/>
    </source>
</evidence>
<dbReference type="AlphaFoldDB" id="A0A0D8JBZ0"/>
<name>A0A0D8JBZ0_9BACT</name>
<gene>
    <name evidence="1" type="ORF">LH29_01520</name>
</gene>
<comment type="caution">
    <text evidence="1">The sequence shown here is derived from an EMBL/GenBank/DDBJ whole genome shotgun (WGS) entry which is preliminary data.</text>
</comment>
<proteinExistence type="predicted"/>
<keyword evidence="2" id="KW-1185">Reference proteome</keyword>
<dbReference type="Proteomes" id="UP000032544">
    <property type="component" value="Unassembled WGS sequence"/>
</dbReference>
<sequence>MPLVTNEGQRAEGLVCAEQNEIWVHKKKSNPEDFNVYSKYGWNEGTTPAGVECFTIANGYIHLMPLASLLSLGCNEGQRVVKKINLFYPKP</sequence>
<dbReference type="EMBL" id="JRHC01000001">
    <property type="protein sequence ID" value="KJF44229.1"/>
    <property type="molecule type" value="Genomic_DNA"/>
</dbReference>
<accession>A0A0D8JBZ0</accession>
<protein>
    <submittedName>
        <fullName evidence="1">Uncharacterized protein</fullName>
    </submittedName>
</protein>